<reference evidence="3" key="1">
    <citation type="submission" date="2016-10" db="EMBL/GenBank/DDBJ databases">
        <authorList>
            <person name="Varghese N."/>
            <person name="Submissions S."/>
        </authorList>
    </citation>
    <scope>NUCLEOTIDE SEQUENCE [LARGE SCALE GENOMIC DNA]</scope>
    <source>
        <strain evidence="3">CGMCC 1.10824</strain>
    </source>
</reference>
<dbReference type="InterPro" id="IPR000073">
    <property type="entry name" value="AB_hydrolase_1"/>
</dbReference>
<dbReference type="Gene3D" id="3.40.50.1820">
    <property type="entry name" value="alpha/beta hydrolase"/>
    <property type="match status" value="1"/>
</dbReference>
<dbReference type="PANTHER" id="PTHR43798">
    <property type="entry name" value="MONOACYLGLYCEROL LIPASE"/>
    <property type="match status" value="1"/>
</dbReference>
<dbReference type="RefSeq" id="WP_233340113.1">
    <property type="nucleotide sequence ID" value="NZ_FMXN01000005.1"/>
</dbReference>
<gene>
    <name evidence="2" type="ORF">SAMN02927930_01114</name>
</gene>
<dbReference type="InterPro" id="IPR050266">
    <property type="entry name" value="AB_hydrolase_sf"/>
</dbReference>
<protein>
    <submittedName>
        <fullName evidence="2">Pimeloyl-ACP methyl ester carboxylesterase</fullName>
    </submittedName>
</protein>
<organism evidence="2 3">
    <name type="scientific">Pseudidiomarina indica</name>
    <dbReference type="NCBI Taxonomy" id="1159017"/>
    <lineage>
        <taxon>Bacteria</taxon>
        <taxon>Pseudomonadati</taxon>
        <taxon>Pseudomonadota</taxon>
        <taxon>Gammaproteobacteria</taxon>
        <taxon>Alteromonadales</taxon>
        <taxon>Idiomarinaceae</taxon>
        <taxon>Pseudidiomarina</taxon>
    </lineage>
</organism>
<accession>A0A1G6C7M1</accession>
<dbReference type="STRING" id="1159017.SAMN02927930_01114"/>
<dbReference type="Pfam" id="PF12697">
    <property type="entry name" value="Abhydrolase_6"/>
    <property type="match status" value="1"/>
</dbReference>
<feature type="domain" description="AB hydrolase-1" evidence="1">
    <location>
        <begin position="18"/>
        <end position="252"/>
    </location>
</feature>
<dbReference type="GO" id="GO:0016020">
    <property type="term" value="C:membrane"/>
    <property type="evidence" value="ECO:0007669"/>
    <property type="project" value="TreeGrafter"/>
</dbReference>
<evidence type="ECO:0000313" key="3">
    <source>
        <dbReference type="Proteomes" id="UP000199626"/>
    </source>
</evidence>
<evidence type="ECO:0000259" key="1">
    <source>
        <dbReference type="Pfam" id="PF12697"/>
    </source>
</evidence>
<proteinExistence type="predicted"/>
<sequence>MMNLAGVYRFGTPEQPPLLLLHSSQSTSSQWRGLVQQIQDDFDILAIDLLGYGKAPDANHIEPEGFRFADEMPRILEAVEAVGWQQEVTLVGHSYGGALALKIALEQPFAVKALVAFEPVAFHVLEANEAARLEIENIATQMEQFEQRTATAAFVDYWNHPGFFESLPEGMQAVMLQQASKVTRDFAALMGEPHKLTDYRLVNVPVLLLQGKETQASARQVAQYLLGVLPHAQAKELACGHMGPVTHPHLVNPEIVQFLMHQVIEVA</sequence>
<evidence type="ECO:0000313" key="2">
    <source>
        <dbReference type="EMBL" id="SDB28877.1"/>
    </source>
</evidence>
<dbReference type="EMBL" id="FMXN01000005">
    <property type="protein sequence ID" value="SDB28877.1"/>
    <property type="molecule type" value="Genomic_DNA"/>
</dbReference>
<dbReference type="InterPro" id="IPR029058">
    <property type="entry name" value="AB_hydrolase_fold"/>
</dbReference>
<dbReference type="Proteomes" id="UP000199626">
    <property type="component" value="Unassembled WGS sequence"/>
</dbReference>
<dbReference type="PANTHER" id="PTHR43798:SF33">
    <property type="entry name" value="HYDROLASE, PUTATIVE (AFU_ORTHOLOGUE AFUA_2G14860)-RELATED"/>
    <property type="match status" value="1"/>
</dbReference>
<name>A0A1G6C7M1_9GAMM</name>
<dbReference type="PRINTS" id="PR00111">
    <property type="entry name" value="ABHYDROLASE"/>
</dbReference>
<keyword evidence="3" id="KW-1185">Reference proteome</keyword>
<dbReference type="AlphaFoldDB" id="A0A1G6C7M1"/>
<dbReference type="SUPFAM" id="SSF53474">
    <property type="entry name" value="alpha/beta-Hydrolases"/>
    <property type="match status" value="1"/>
</dbReference>